<organism evidence="2">
    <name type="scientific">Anguilla anguilla</name>
    <name type="common">European freshwater eel</name>
    <name type="synonym">Muraena anguilla</name>
    <dbReference type="NCBI Taxonomy" id="7936"/>
    <lineage>
        <taxon>Eukaryota</taxon>
        <taxon>Metazoa</taxon>
        <taxon>Chordata</taxon>
        <taxon>Craniata</taxon>
        <taxon>Vertebrata</taxon>
        <taxon>Euteleostomi</taxon>
        <taxon>Actinopterygii</taxon>
        <taxon>Neopterygii</taxon>
        <taxon>Teleostei</taxon>
        <taxon>Anguilliformes</taxon>
        <taxon>Anguillidae</taxon>
        <taxon>Anguilla</taxon>
    </lineage>
</organism>
<accession>A0A0E9SHH5</accession>
<proteinExistence type="predicted"/>
<name>A0A0E9SHH5_ANGAN</name>
<sequence>MTIEVYCQLISSDTIKDSKSGRKKSKNTQKSNKITVNVQSIATKNVSTLPKCIVSQASAFATPQLLPPPPPQHTQIHTQIHTGGHS</sequence>
<dbReference type="EMBL" id="GBXM01068619">
    <property type="protein sequence ID" value="JAH39958.1"/>
    <property type="molecule type" value="Transcribed_RNA"/>
</dbReference>
<protein>
    <submittedName>
        <fullName evidence="2">Uncharacterized protein</fullName>
    </submittedName>
</protein>
<evidence type="ECO:0000256" key="1">
    <source>
        <dbReference type="SAM" id="MobiDB-lite"/>
    </source>
</evidence>
<feature type="region of interest" description="Disordered" evidence="1">
    <location>
        <begin position="64"/>
        <end position="86"/>
    </location>
</feature>
<evidence type="ECO:0000313" key="2">
    <source>
        <dbReference type="EMBL" id="JAH39958.1"/>
    </source>
</evidence>
<feature type="compositionally biased region" description="Low complexity" evidence="1">
    <location>
        <begin position="73"/>
        <end position="86"/>
    </location>
</feature>
<dbReference type="AlphaFoldDB" id="A0A0E9SHH5"/>
<reference evidence="2" key="2">
    <citation type="journal article" date="2015" name="Fish Shellfish Immunol.">
        <title>Early steps in the European eel (Anguilla anguilla)-Vibrio vulnificus interaction in the gills: Role of the RtxA13 toxin.</title>
        <authorList>
            <person name="Callol A."/>
            <person name="Pajuelo D."/>
            <person name="Ebbesson L."/>
            <person name="Teles M."/>
            <person name="MacKenzie S."/>
            <person name="Amaro C."/>
        </authorList>
    </citation>
    <scope>NUCLEOTIDE SEQUENCE</scope>
</reference>
<reference evidence="2" key="1">
    <citation type="submission" date="2014-11" db="EMBL/GenBank/DDBJ databases">
        <authorList>
            <person name="Amaro Gonzalez C."/>
        </authorList>
    </citation>
    <scope>NUCLEOTIDE SEQUENCE</scope>
</reference>